<proteinExistence type="predicted"/>
<protein>
    <submittedName>
        <fullName evidence="2">Uncharacterized protein</fullName>
    </submittedName>
</protein>
<feature type="compositionally biased region" description="Low complexity" evidence="1">
    <location>
        <begin position="325"/>
        <end position="334"/>
    </location>
</feature>
<dbReference type="EMBL" id="SELW01000139">
    <property type="protein sequence ID" value="TID30583.1"/>
    <property type="molecule type" value="Genomic_DNA"/>
</dbReference>
<sequence>MLRLQFRHLSTTATATAATVDASRSSLYAFKKQLDEFLYFHSLSSQWKPAVYRKRNADMLTSLNALDKNHHPIVPREYPGIPSKKKLVKFISLLVNPEEISLIRQTLDGLFKVRLSKDKKLKYLDPSILNQFLYKSFQFNHDIYTKNLIWLDQIDPNDSVWSVKNTEAVAFVNAYLVKIIPKYTYAQYNEKLTYWIKKAQLDPQHSILYNAASLIAGTYGDSKTDLEAFNTAFKNLDNLTREKVYQVKPNTDYLQYDHAYSILSALKEAAEVNKELQPLVDRWSKFFTDVETIKDQPSSYESWKAAEAVRAAEAAETAKADETTESNTEASAEK</sequence>
<gene>
    <name evidence="2" type="ORF">CANINC_000828</name>
</gene>
<dbReference type="Proteomes" id="UP000307173">
    <property type="component" value="Unassembled WGS sequence"/>
</dbReference>
<accession>A0A4T0X5M1</accession>
<feature type="region of interest" description="Disordered" evidence="1">
    <location>
        <begin position="314"/>
        <end position="334"/>
    </location>
</feature>
<reference evidence="2 3" key="1">
    <citation type="journal article" date="2019" name="Front. Genet.">
        <title>Whole-Genome Sequencing of the Opportunistic Yeast Pathogen Candida inconspicua Uncovers Its Hybrid Origin.</title>
        <authorList>
            <person name="Mixao V."/>
            <person name="Hansen A.P."/>
            <person name="Saus E."/>
            <person name="Boekhout T."/>
            <person name="Lass-Florl C."/>
            <person name="Gabaldon T."/>
        </authorList>
    </citation>
    <scope>NUCLEOTIDE SEQUENCE [LARGE SCALE GENOMIC DNA]</scope>
    <source>
        <strain evidence="2 3">CBS 180</strain>
    </source>
</reference>
<evidence type="ECO:0000256" key="1">
    <source>
        <dbReference type="SAM" id="MobiDB-lite"/>
    </source>
</evidence>
<name>A0A4T0X5M1_9ASCO</name>
<evidence type="ECO:0000313" key="3">
    <source>
        <dbReference type="Proteomes" id="UP000307173"/>
    </source>
</evidence>
<evidence type="ECO:0000313" key="2">
    <source>
        <dbReference type="EMBL" id="TID30583.1"/>
    </source>
</evidence>
<comment type="caution">
    <text evidence="2">The sequence shown here is derived from an EMBL/GenBank/DDBJ whole genome shotgun (WGS) entry which is preliminary data.</text>
</comment>
<keyword evidence="3" id="KW-1185">Reference proteome</keyword>
<dbReference type="AlphaFoldDB" id="A0A4T0X5M1"/>
<organism evidence="2 3">
    <name type="scientific">Pichia inconspicua</name>
    <dbReference type="NCBI Taxonomy" id="52247"/>
    <lineage>
        <taxon>Eukaryota</taxon>
        <taxon>Fungi</taxon>
        <taxon>Dikarya</taxon>
        <taxon>Ascomycota</taxon>
        <taxon>Saccharomycotina</taxon>
        <taxon>Pichiomycetes</taxon>
        <taxon>Pichiales</taxon>
        <taxon>Pichiaceae</taxon>
        <taxon>Pichia</taxon>
    </lineage>
</organism>
<dbReference type="OrthoDB" id="4061106at2759"/>